<comment type="similarity">
    <text evidence="5">Belongs to the methyltransferase superfamily. Tam family.</text>
</comment>
<comment type="catalytic activity">
    <reaction evidence="5">
        <text>trans-aconitate + S-adenosyl-L-methionine = (E)-3-(methoxycarbonyl)pent-2-enedioate + S-adenosyl-L-homocysteine</text>
        <dbReference type="Rhea" id="RHEA:14969"/>
        <dbReference type="ChEBI" id="CHEBI:15708"/>
        <dbReference type="ChEBI" id="CHEBI:57470"/>
        <dbReference type="ChEBI" id="CHEBI:57856"/>
        <dbReference type="ChEBI" id="CHEBI:59789"/>
        <dbReference type="EC" id="2.1.1.144"/>
    </reaction>
</comment>
<comment type="function">
    <text evidence="5">Catalyzes the S-adenosylmethionine monomethyl esterification of trans-aconitate.</text>
</comment>
<reference evidence="6" key="1">
    <citation type="journal article" date="2014" name="Int. J. Syst. Evol. Microbiol.">
        <title>Complete genome sequence of Corynebacterium casei LMG S-19264T (=DSM 44701T), isolated from a smear-ripened cheese.</title>
        <authorList>
            <consortium name="US DOE Joint Genome Institute (JGI-PGF)"/>
            <person name="Walter F."/>
            <person name="Albersmeier A."/>
            <person name="Kalinowski J."/>
            <person name="Ruckert C."/>
        </authorList>
    </citation>
    <scope>NUCLEOTIDE SEQUENCE</scope>
    <source>
        <strain evidence="6">CGMCC 1.12214</strain>
    </source>
</reference>
<evidence type="ECO:0000256" key="3">
    <source>
        <dbReference type="ARBA" id="ARBA00022679"/>
    </source>
</evidence>
<keyword evidence="4 5" id="KW-0949">S-adenosyl-L-methionine</keyword>
<keyword evidence="7" id="KW-1185">Reference proteome</keyword>
<protein>
    <recommendedName>
        <fullName evidence="5">Trans-aconitate 2-methyltransferase</fullName>
        <ecNumber evidence="5">2.1.1.144</ecNumber>
    </recommendedName>
</protein>
<comment type="caution">
    <text evidence="6">The sequence shown here is derived from an EMBL/GenBank/DDBJ whole genome shotgun (WGS) entry which is preliminary data.</text>
</comment>
<keyword evidence="2 5" id="KW-0489">Methyltransferase</keyword>
<gene>
    <name evidence="5 6" type="primary">tam</name>
    <name evidence="6" type="ORF">GCM10007036_07280</name>
</gene>
<dbReference type="EMBL" id="BMES01000001">
    <property type="protein sequence ID" value="GGH10636.1"/>
    <property type="molecule type" value="Genomic_DNA"/>
</dbReference>
<dbReference type="AlphaFoldDB" id="A0A917I3K8"/>
<dbReference type="Gene3D" id="1.10.150.290">
    <property type="entry name" value="S-adenosyl-L-methionine-dependent methyltransferases"/>
    <property type="match status" value="1"/>
</dbReference>
<dbReference type="Proteomes" id="UP000603912">
    <property type="component" value="Unassembled WGS sequence"/>
</dbReference>
<dbReference type="EC" id="2.1.1.144" evidence="5"/>
<dbReference type="CDD" id="cd02440">
    <property type="entry name" value="AdoMet_MTases"/>
    <property type="match status" value="1"/>
</dbReference>
<comment type="subcellular location">
    <subcellularLocation>
        <location evidence="5">Cytoplasm</location>
    </subcellularLocation>
</comment>
<evidence type="ECO:0000256" key="2">
    <source>
        <dbReference type="ARBA" id="ARBA00022603"/>
    </source>
</evidence>
<name>A0A917I3K8_9HYPH</name>
<proteinExistence type="inferred from homology"/>
<accession>A0A917I3K8</accession>
<keyword evidence="3 5" id="KW-0808">Transferase</keyword>
<evidence type="ECO:0000256" key="4">
    <source>
        <dbReference type="ARBA" id="ARBA00022691"/>
    </source>
</evidence>
<dbReference type="HAMAP" id="MF_00560">
    <property type="entry name" value="Tran_acon_Me_trans"/>
    <property type="match status" value="1"/>
</dbReference>
<dbReference type="Pfam" id="PF13489">
    <property type="entry name" value="Methyltransf_23"/>
    <property type="match status" value="1"/>
</dbReference>
<evidence type="ECO:0000313" key="7">
    <source>
        <dbReference type="Proteomes" id="UP000603912"/>
    </source>
</evidence>
<dbReference type="NCBIfam" id="NF002463">
    <property type="entry name" value="PRK01683.1"/>
    <property type="match status" value="1"/>
</dbReference>
<dbReference type="PANTHER" id="PTHR43861:SF1">
    <property type="entry name" value="TRANS-ACONITATE 2-METHYLTRANSFERASE"/>
    <property type="match status" value="1"/>
</dbReference>
<dbReference type="InterPro" id="IPR023506">
    <property type="entry name" value="Trans-aconitate_MeTrfase"/>
</dbReference>
<dbReference type="SUPFAM" id="SSF53335">
    <property type="entry name" value="S-adenosyl-L-methionine-dependent methyltransferases"/>
    <property type="match status" value="1"/>
</dbReference>
<dbReference type="GO" id="GO:0030798">
    <property type="term" value="F:trans-aconitate 2-methyltransferase activity"/>
    <property type="evidence" value="ECO:0007669"/>
    <property type="project" value="UniProtKB-UniRule"/>
</dbReference>
<evidence type="ECO:0000256" key="5">
    <source>
        <dbReference type="HAMAP-Rule" id="MF_00560"/>
    </source>
</evidence>
<dbReference type="RefSeq" id="WP_188516353.1">
    <property type="nucleotide sequence ID" value="NZ_BMES01000001.1"/>
</dbReference>
<dbReference type="Gene3D" id="3.40.50.150">
    <property type="entry name" value="Vaccinia Virus protein VP39"/>
    <property type="match status" value="1"/>
</dbReference>
<dbReference type="GO" id="GO:0032259">
    <property type="term" value="P:methylation"/>
    <property type="evidence" value="ECO:0007669"/>
    <property type="project" value="UniProtKB-KW"/>
</dbReference>
<organism evidence="6 7">
    <name type="scientific">Alsobacter metallidurans</name>
    <dbReference type="NCBI Taxonomy" id="340221"/>
    <lineage>
        <taxon>Bacteria</taxon>
        <taxon>Pseudomonadati</taxon>
        <taxon>Pseudomonadota</taxon>
        <taxon>Alphaproteobacteria</taxon>
        <taxon>Hyphomicrobiales</taxon>
        <taxon>Alsobacteraceae</taxon>
        <taxon>Alsobacter</taxon>
    </lineage>
</organism>
<reference evidence="6" key="2">
    <citation type="submission" date="2020-09" db="EMBL/GenBank/DDBJ databases">
        <authorList>
            <person name="Sun Q."/>
            <person name="Zhou Y."/>
        </authorList>
    </citation>
    <scope>NUCLEOTIDE SEQUENCE</scope>
    <source>
        <strain evidence="6">CGMCC 1.12214</strain>
    </source>
</reference>
<dbReference type="InterPro" id="IPR023149">
    <property type="entry name" value="Trans_acon_MeTrfase_C"/>
</dbReference>
<evidence type="ECO:0000256" key="1">
    <source>
        <dbReference type="ARBA" id="ARBA00022490"/>
    </source>
</evidence>
<dbReference type="PANTHER" id="PTHR43861">
    <property type="entry name" value="TRANS-ACONITATE 2-METHYLTRANSFERASE-RELATED"/>
    <property type="match status" value="1"/>
</dbReference>
<keyword evidence="1 5" id="KW-0963">Cytoplasm</keyword>
<dbReference type="InterPro" id="IPR029063">
    <property type="entry name" value="SAM-dependent_MTases_sf"/>
</dbReference>
<sequence length="257" mass="28182">MADWSADQYLKFEDERTRPSVDLLNRVRVEAPRRVIDLGCGPGNSTELLARRFPDALVEGVDSSPDMIETAKKRLPGATFGLADIATWRPARPYDVIFANAVMQWLPDHAALFPRLVSALTPGGALAIQMPNNLNEPSHRAMAEAAGDGPWRNALAGAAGARTPIESFDGYYAILRAAGCEVDIWQTTYVHPLQGAAAIVEWFKSTGLRPYLDPLSADLRTGFLAAYQARIAMEYPAQQDGVVLLRFPRLFLVATRS</sequence>
<dbReference type="GO" id="GO:0005737">
    <property type="term" value="C:cytoplasm"/>
    <property type="evidence" value="ECO:0007669"/>
    <property type="project" value="UniProtKB-SubCell"/>
</dbReference>
<evidence type="ECO:0000313" key="6">
    <source>
        <dbReference type="EMBL" id="GGH10636.1"/>
    </source>
</evidence>